<evidence type="ECO:0000313" key="3">
    <source>
        <dbReference type="EMBL" id="CDU15836.1"/>
    </source>
</evidence>
<dbReference type="EMBL" id="LM993655">
    <property type="protein sequence ID" value="VTZ71431.1"/>
    <property type="molecule type" value="Genomic_DNA"/>
</dbReference>
<dbReference type="VEuPathDB" id="PlasmoDB:PY17X_0101000"/>
<dbReference type="RefSeq" id="XP_022811213.1">
    <property type="nucleotide sequence ID" value="XM_022957786.1"/>
</dbReference>
<accession>A0A078K2T2</accession>
<dbReference type="NCBIfam" id="TIGR01599">
    <property type="entry name" value="PYST-A"/>
    <property type="match status" value="1"/>
</dbReference>
<reference evidence="4" key="4">
    <citation type="submission" date="2019-05" db="EMBL/GenBank/DDBJ databases">
        <authorList>
            <consortium name="Pathogen Informatics"/>
        </authorList>
    </citation>
    <scope>NUCLEOTIDE SEQUENCE</scope>
    <source>
        <strain evidence="4">17X</strain>
    </source>
</reference>
<dbReference type="AlphaFoldDB" id="A0A078K2T2"/>
<name>A0A078K2T2_PLAYE</name>
<dbReference type="VEuPathDB" id="PlasmoDB:PY00237"/>
<gene>
    <name evidence="4" type="ORF">PY17X_0101000</name>
    <name evidence="3" type="ORF">PYYM_0100100</name>
</gene>
<reference evidence="5 6" key="1">
    <citation type="journal article" date="2014" name="BMC Biol.">
        <title>A comprehensive evaluation of rodent malaria parasite genomes and gene expression.</title>
        <authorList>
            <person name="Otto T.D."/>
            <person name="Bohme U."/>
            <person name="Jackson A.P."/>
            <person name="Hunt M."/>
            <person name="Franke-Fayard B."/>
            <person name="Hoeijmakers W.A."/>
            <person name="Religa A.A."/>
            <person name="Robertson L."/>
            <person name="Sanders M."/>
            <person name="Ogun S.A."/>
            <person name="Cunningham D."/>
            <person name="Erhart A."/>
            <person name="Billker O."/>
            <person name="Khan S.M."/>
            <person name="Stunnenberg H.G."/>
            <person name="Langhorne J."/>
            <person name="Holder A.A."/>
            <person name="Waters A.P."/>
            <person name="Newbold C.I."/>
            <person name="Pain A."/>
            <person name="Berriman M."/>
            <person name="Janse C.J."/>
        </authorList>
    </citation>
    <scope>NUCLEOTIDE SEQUENCE [LARGE SCALE GENOMIC DNA]</scope>
    <source>
        <strain evidence="4 5">17X</strain>
        <strain evidence="3 6">YM</strain>
    </source>
</reference>
<evidence type="ECO:0000313" key="4">
    <source>
        <dbReference type="EMBL" id="VTZ71431.1"/>
    </source>
</evidence>
<dbReference type="InterPro" id="IPR006486">
    <property type="entry name" value="PYST_A"/>
</dbReference>
<reference evidence="3" key="2">
    <citation type="submission" date="2014-05" db="EMBL/GenBank/DDBJ databases">
        <authorList>
            <person name="Aslett A.Martin."/>
            <person name="De Silva Nishadi"/>
        </authorList>
    </citation>
    <scope>NUCLEOTIDE SEQUENCE</scope>
    <source>
        <strain evidence="3">YM</strain>
    </source>
</reference>
<evidence type="ECO:0000256" key="2">
    <source>
        <dbReference type="SAM" id="SignalP"/>
    </source>
</evidence>
<organism evidence="3 6">
    <name type="scientific">Plasmodium yoelii</name>
    <dbReference type="NCBI Taxonomy" id="5861"/>
    <lineage>
        <taxon>Eukaryota</taxon>
        <taxon>Sar</taxon>
        <taxon>Alveolata</taxon>
        <taxon>Apicomplexa</taxon>
        <taxon>Aconoidasida</taxon>
        <taxon>Haemosporida</taxon>
        <taxon>Plasmodiidae</taxon>
        <taxon>Plasmodium</taxon>
        <taxon>Plasmodium (Vinckeia)</taxon>
    </lineage>
</organism>
<evidence type="ECO:0000256" key="1">
    <source>
        <dbReference type="SAM" id="MobiDB-lite"/>
    </source>
</evidence>
<feature type="compositionally biased region" description="Basic and acidic residues" evidence="1">
    <location>
        <begin position="40"/>
        <end position="54"/>
    </location>
</feature>
<evidence type="ECO:0000313" key="5">
    <source>
        <dbReference type="Proteomes" id="UP000072874"/>
    </source>
</evidence>
<keyword evidence="2" id="KW-0732">Signal</keyword>
<feature type="region of interest" description="Disordered" evidence="1">
    <location>
        <begin position="28"/>
        <end position="54"/>
    </location>
</feature>
<dbReference type="VEuPathDB" id="PlasmoDB:PYYM_0100100"/>
<dbReference type="EMBL" id="LK934629">
    <property type="protein sequence ID" value="CDU15836.1"/>
    <property type="molecule type" value="Genomic_DNA"/>
</dbReference>
<dbReference type="Proteomes" id="UP000072904">
    <property type="component" value="Chromosome 1"/>
</dbReference>
<reference evidence="4" key="3">
    <citation type="submission" date="2014-05" db="EMBL/GenBank/DDBJ databases">
        <authorList>
            <person name="Aslett M.A."/>
            <person name="De Silva N."/>
        </authorList>
    </citation>
    <scope>NUCLEOTIDE SEQUENCE</scope>
    <source>
        <strain evidence="4">17X</strain>
    </source>
</reference>
<feature type="signal peptide" evidence="2">
    <location>
        <begin position="1"/>
        <end position="21"/>
    </location>
</feature>
<dbReference type="VEuPathDB" id="PlasmoDB:Py17XNL_000104668"/>
<proteinExistence type="predicted"/>
<dbReference type="KEGG" id="pyo:PY17X_0101000"/>
<evidence type="ECO:0000313" key="6">
    <source>
        <dbReference type="Proteomes" id="UP000072904"/>
    </source>
</evidence>
<protein>
    <submittedName>
        <fullName evidence="3">Fam-a protein</fullName>
    </submittedName>
</protein>
<sequence length="301" mass="35294">MNKLCIQIVLFLLSISVCVNTKPLATEPAPKKNTKLKSKKNTEPKSKKNIEPKPEKLCPTPEEIYEKNKHLLCNNPEEIKNAEKLMNDALEGLKYHATNKYGYIFYGAYSHYNMLSYKKLYHDFTCIEKVEYTINDPNKYNKIINKLWDPDSKNFLYKGSVKRKITRVYTPNLVIIQQRYKNRRLERQKYFYALAAKFEISEDKTIIVMTSANINDHNSKNKKPFENTIIKSANLFKTNIDSEDDIRKGKLKKTIVNIAGYIIKKKDKYLDITYVESIDRYVPNWLNRIIIEASKCCSPHK</sequence>
<dbReference type="Proteomes" id="UP000072874">
    <property type="component" value="Chromosome 1"/>
</dbReference>
<dbReference type="SUPFAM" id="SSF55961">
    <property type="entry name" value="Bet v1-like"/>
    <property type="match status" value="1"/>
</dbReference>
<dbReference type="OrthoDB" id="373117at2759"/>
<dbReference type="GeneID" id="3807618"/>
<feature type="chain" id="PRO_5014502097" evidence="2">
    <location>
        <begin position="22"/>
        <end position="301"/>
    </location>
</feature>